<feature type="signal peptide" evidence="5">
    <location>
        <begin position="1"/>
        <end position="21"/>
    </location>
</feature>
<dbReference type="Gene3D" id="2.120.10.30">
    <property type="entry name" value="TolB, C-terminal domain"/>
    <property type="match status" value="2"/>
</dbReference>
<keyword evidence="8" id="KW-1185">Reference proteome</keyword>
<dbReference type="AlphaFoldDB" id="A0AAV1CWB0"/>
<feature type="chain" id="PRO_5043684734" evidence="5">
    <location>
        <begin position="22"/>
        <end position="277"/>
    </location>
</feature>
<feature type="domain" description="Strictosidine synthase conserved region" evidence="6">
    <location>
        <begin position="106"/>
        <end position="176"/>
    </location>
</feature>
<dbReference type="PANTHER" id="PTHR10426">
    <property type="entry name" value="STRICTOSIDINE SYNTHASE-RELATED"/>
    <property type="match status" value="1"/>
</dbReference>
<keyword evidence="5" id="KW-0732">Signal</keyword>
<evidence type="ECO:0000256" key="1">
    <source>
        <dbReference type="ARBA" id="ARBA00004116"/>
    </source>
</evidence>
<dbReference type="EMBL" id="OX459120">
    <property type="protein sequence ID" value="CAI9099727.1"/>
    <property type="molecule type" value="Genomic_DNA"/>
</dbReference>
<evidence type="ECO:0000313" key="7">
    <source>
        <dbReference type="EMBL" id="CAI9099727.1"/>
    </source>
</evidence>
<dbReference type="SUPFAM" id="SSF63829">
    <property type="entry name" value="Calcium-dependent phosphotriesterase"/>
    <property type="match status" value="1"/>
</dbReference>
<sequence>MGNGNFYSAAFLLIGMLTWWTQNPQRIPTLSQRLSIPGASGPESLAFDPAGVGPYTGVSDGRIIKWNATLNSWVNFAVTTPNRSGCEGPHDHTQTEARCGRPLGLSSTRFPRKDYQKVISTGDNTGRLMEFNPKTKAVIVIADGLMFPNGVAVGGNGDFVLITETTNGRVLRYWLRSRKLAAGKIDVFTELPGNPDNIRGNKNGEFWVAMNAKSGGNSKYSGLGMAAKLDQNGKIVEVLLDKSGAVWRYASEVDEERKGEFLWIGSVIESAVVKLRV</sequence>
<reference evidence="7" key="1">
    <citation type="submission" date="2023-03" db="EMBL/GenBank/DDBJ databases">
        <authorList>
            <person name="Julca I."/>
        </authorList>
    </citation>
    <scope>NUCLEOTIDE SEQUENCE</scope>
</reference>
<gene>
    <name evidence="7" type="ORF">OLC1_LOCUS9688</name>
</gene>
<dbReference type="GO" id="GO:0012505">
    <property type="term" value="C:endomembrane system"/>
    <property type="evidence" value="ECO:0007669"/>
    <property type="project" value="TreeGrafter"/>
</dbReference>
<dbReference type="InterPro" id="IPR018119">
    <property type="entry name" value="Strictosidine_synth_cons-reg"/>
</dbReference>
<keyword evidence="4" id="KW-0325">Glycoprotein</keyword>
<evidence type="ECO:0000313" key="8">
    <source>
        <dbReference type="Proteomes" id="UP001161247"/>
    </source>
</evidence>
<proteinExistence type="inferred from homology"/>
<comment type="similarity">
    <text evidence="2">Belongs to the strictosidine synthase family.</text>
</comment>
<name>A0AAV1CWB0_OLDCO</name>
<dbReference type="GO" id="GO:0005773">
    <property type="term" value="C:vacuole"/>
    <property type="evidence" value="ECO:0007669"/>
    <property type="project" value="UniProtKB-SubCell"/>
</dbReference>
<evidence type="ECO:0000256" key="5">
    <source>
        <dbReference type="SAM" id="SignalP"/>
    </source>
</evidence>
<evidence type="ECO:0000256" key="2">
    <source>
        <dbReference type="ARBA" id="ARBA00009191"/>
    </source>
</evidence>
<dbReference type="Proteomes" id="UP001161247">
    <property type="component" value="Chromosome 3"/>
</dbReference>
<accession>A0AAV1CWB0</accession>
<dbReference type="InterPro" id="IPR011042">
    <property type="entry name" value="6-blade_b-propeller_TolB-like"/>
</dbReference>
<dbReference type="GO" id="GO:0016787">
    <property type="term" value="F:hydrolase activity"/>
    <property type="evidence" value="ECO:0007669"/>
    <property type="project" value="TreeGrafter"/>
</dbReference>
<organism evidence="7 8">
    <name type="scientific">Oldenlandia corymbosa var. corymbosa</name>
    <dbReference type="NCBI Taxonomy" id="529605"/>
    <lineage>
        <taxon>Eukaryota</taxon>
        <taxon>Viridiplantae</taxon>
        <taxon>Streptophyta</taxon>
        <taxon>Embryophyta</taxon>
        <taxon>Tracheophyta</taxon>
        <taxon>Spermatophyta</taxon>
        <taxon>Magnoliopsida</taxon>
        <taxon>eudicotyledons</taxon>
        <taxon>Gunneridae</taxon>
        <taxon>Pentapetalae</taxon>
        <taxon>asterids</taxon>
        <taxon>lamiids</taxon>
        <taxon>Gentianales</taxon>
        <taxon>Rubiaceae</taxon>
        <taxon>Rubioideae</taxon>
        <taxon>Spermacoceae</taxon>
        <taxon>Hedyotis-Oldenlandia complex</taxon>
        <taxon>Oldenlandia</taxon>
    </lineage>
</organism>
<protein>
    <submittedName>
        <fullName evidence="7">OLC1v1036590C1</fullName>
    </submittedName>
</protein>
<evidence type="ECO:0000256" key="3">
    <source>
        <dbReference type="ARBA" id="ARBA00022554"/>
    </source>
</evidence>
<keyword evidence="3" id="KW-0926">Vacuole</keyword>
<dbReference type="Pfam" id="PF20067">
    <property type="entry name" value="SSL_N"/>
    <property type="match status" value="1"/>
</dbReference>
<dbReference type="Pfam" id="PF03088">
    <property type="entry name" value="Str_synth"/>
    <property type="match status" value="1"/>
</dbReference>
<evidence type="ECO:0000256" key="4">
    <source>
        <dbReference type="ARBA" id="ARBA00023180"/>
    </source>
</evidence>
<comment type="subcellular location">
    <subcellularLocation>
        <location evidence="1">Vacuole</location>
    </subcellularLocation>
</comment>
<evidence type="ECO:0000259" key="6">
    <source>
        <dbReference type="Pfam" id="PF03088"/>
    </source>
</evidence>
<dbReference type="PANTHER" id="PTHR10426:SF79">
    <property type="entry name" value="PROTEIN STRICTOSIDINE SYNTHASE-LIKE 2"/>
    <property type="match status" value="1"/>
</dbReference>